<evidence type="ECO:0000313" key="12">
    <source>
        <dbReference type="Proteomes" id="UP000008672"/>
    </source>
</evidence>
<dbReference type="Proteomes" id="UP000008672">
    <property type="component" value="Unassembled WGS sequence"/>
</dbReference>
<dbReference type="CDD" id="cd20419">
    <property type="entry name" value="Tudor_TDRD5"/>
    <property type="match status" value="1"/>
</dbReference>
<dbReference type="Gene3D" id="2.40.50.90">
    <property type="match status" value="1"/>
</dbReference>
<sequence>MSSQEKLLKSLKKDIRSLLTSAKEGLTPLQLQREYSSMIGSPLPLCTLGYRTIMELILDMPDVVNVQYCADGSVVLTAIADETTKGIAGLVARQKSNPKAKSAMRRARVEFVSSQPFLPRRGKVPPVLPASAKCELKELLSDSPVLLSNFERAFLKRFGRAFQFMRYGFYSMLEVLSTISDIVEVQQTRAGSLLKLRTCLAPDKTKKVNLLKNFLLLSHSPKKTSAGPSLQTALVSAEPNEVSLTPNQPNLDASRDSAEPKLLKLEEEIKAKLVEKGVGGTLDPELKEKSLNKLAAQNPRGLLVSRLLTEFKAVFEEEVQLKELGFQSTVELVEALSDILWVLQPEGCQDCLVFDRETLQKKNLEKGSPSWGFSSSPDLSIQNYYSGWDFPLQDYTAKTENPWEQINTELKVITKPLEQSLQVKELLLCPVTSESEIPPDAMREGFLCRVPEMEENTLVGVFVENVLSPIQFYVRFYSKDTSEMLEDLMIELRRCYSNEEVSERYLMPESYICPGQVCCVKAPGDVWWYRVIINQVLSKQEVEVYYADFGDLGTVDQSCLKFLKCCYSKLPAQAVPSSLAYIKPVKGVWSTAAITWFQTLCGSKPLVGLVSEYVKGVLYLFLCDTSTDDDVYIHDILIKQEHA</sequence>
<dbReference type="InterPro" id="IPR035437">
    <property type="entry name" value="SNase_OB-fold_sf"/>
</dbReference>
<protein>
    <recommendedName>
        <fullName evidence="3">Tudor domain-containing protein 5</fullName>
    </recommendedName>
</protein>
<evidence type="ECO:0000256" key="8">
    <source>
        <dbReference type="ARBA" id="ARBA00022871"/>
    </source>
</evidence>
<dbReference type="Gene3D" id="2.30.30.140">
    <property type="match status" value="1"/>
</dbReference>
<evidence type="ECO:0000256" key="5">
    <source>
        <dbReference type="ARBA" id="ARBA00022490"/>
    </source>
</evidence>
<dbReference type="PANTHER" id="PTHR22948:SF19">
    <property type="entry name" value="TUDOR DOMAIN-CONTAINING PROTEIN 5"/>
    <property type="match status" value="1"/>
</dbReference>
<keyword evidence="5" id="KW-0963">Cytoplasm</keyword>
<dbReference type="InterPro" id="IPR050621">
    <property type="entry name" value="Tudor_domain_containing"/>
</dbReference>
<dbReference type="PROSITE" id="PS51644">
    <property type="entry name" value="HTH_OST"/>
    <property type="match status" value="3"/>
</dbReference>
<dbReference type="InterPro" id="IPR002999">
    <property type="entry name" value="Tudor"/>
</dbReference>
<accession>H3AA13</accession>
<keyword evidence="7" id="KW-0221">Differentiation</keyword>
<evidence type="ECO:0000256" key="3">
    <source>
        <dbReference type="ARBA" id="ARBA00013420"/>
    </source>
</evidence>
<evidence type="ECO:0000256" key="7">
    <source>
        <dbReference type="ARBA" id="ARBA00022782"/>
    </source>
</evidence>
<dbReference type="EMBL" id="AFYH01138816">
    <property type="status" value="NOT_ANNOTATED_CDS"/>
    <property type="molecule type" value="Genomic_DNA"/>
</dbReference>
<evidence type="ECO:0000259" key="9">
    <source>
        <dbReference type="PROSITE" id="PS50304"/>
    </source>
</evidence>
<evidence type="ECO:0000256" key="6">
    <source>
        <dbReference type="ARBA" id="ARBA00022737"/>
    </source>
</evidence>
<keyword evidence="4" id="KW-0217">Developmental protein</keyword>
<dbReference type="InterPro" id="IPR041966">
    <property type="entry name" value="LOTUS-like"/>
</dbReference>
<dbReference type="GO" id="GO:0007281">
    <property type="term" value="P:germ cell development"/>
    <property type="evidence" value="ECO:0007669"/>
    <property type="project" value="InterPro"/>
</dbReference>
<dbReference type="Pfam" id="PF00567">
    <property type="entry name" value="TUDOR"/>
    <property type="match status" value="1"/>
</dbReference>
<dbReference type="InterPro" id="IPR025605">
    <property type="entry name" value="OST-HTH/LOTUS_dom"/>
</dbReference>
<dbReference type="SUPFAM" id="SSF63748">
    <property type="entry name" value="Tudor/PWWP/MBT"/>
    <property type="match status" value="1"/>
</dbReference>
<dbReference type="GeneTree" id="ENSGT00940000159902"/>
<proteinExistence type="inferred from homology"/>
<feature type="domain" description="HTH OST-type" evidence="10">
    <location>
        <begin position="282"/>
        <end position="357"/>
    </location>
</feature>
<keyword evidence="12" id="KW-1185">Reference proteome</keyword>
<dbReference type="EMBL" id="AFYH01138814">
    <property type="status" value="NOT_ANNOTATED_CDS"/>
    <property type="molecule type" value="Genomic_DNA"/>
</dbReference>
<dbReference type="Gene3D" id="3.30.420.610">
    <property type="entry name" value="LOTUS domain-like"/>
    <property type="match status" value="3"/>
</dbReference>
<reference evidence="11" key="2">
    <citation type="submission" date="2025-08" db="UniProtKB">
        <authorList>
            <consortium name="Ensembl"/>
        </authorList>
    </citation>
    <scope>IDENTIFICATION</scope>
</reference>
<dbReference type="Pfam" id="PF12872">
    <property type="entry name" value="OST-HTH"/>
    <property type="match status" value="3"/>
</dbReference>
<dbReference type="PANTHER" id="PTHR22948">
    <property type="entry name" value="TUDOR DOMAIN CONTAINING PROTEIN"/>
    <property type="match status" value="1"/>
</dbReference>
<feature type="domain" description="HTH OST-type" evidence="10">
    <location>
        <begin position="125"/>
        <end position="200"/>
    </location>
</feature>
<dbReference type="GO" id="GO:0005737">
    <property type="term" value="C:cytoplasm"/>
    <property type="evidence" value="ECO:0007669"/>
    <property type="project" value="UniProtKB-SubCell"/>
</dbReference>
<comment type="similarity">
    <text evidence="2">Belongs to the TDRD5 family.</text>
</comment>
<dbReference type="InterPro" id="IPR037982">
    <property type="entry name" value="TDRD5_LOTUS_2"/>
</dbReference>
<keyword evidence="8" id="KW-0744">Spermatogenesis</keyword>
<dbReference type="EMBL" id="AFYH01138815">
    <property type="status" value="NOT_ANNOTATED_CDS"/>
    <property type="molecule type" value="Genomic_DNA"/>
</dbReference>
<dbReference type="HOGENOM" id="CLU_013593_1_0_1"/>
<dbReference type="PROSITE" id="PS50304">
    <property type="entry name" value="TUDOR"/>
    <property type="match status" value="1"/>
</dbReference>
<evidence type="ECO:0000256" key="4">
    <source>
        <dbReference type="ARBA" id="ARBA00022473"/>
    </source>
</evidence>
<evidence type="ECO:0000256" key="2">
    <source>
        <dbReference type="ARBA" id="ARBA00010384"/>
    </source>
</evidence>
<reference evidence="12" key="1">
    <citation type="submission" date="2011-08" db="EMBL/GenBank/DDBJ databases">
        <title>The draft genome of Latimeria chalumnae.</title>
        <authorList>
            <person name="Di Palma F."/>
            <person name="Alfoldi J."/>
            <person name="Johnson J."/>
            <person name="Berlin A."/>
            <person name="Gnerre S."/>
            <person name="Jaffe D."/>
            <person name="MacCallum I."/>
            <person name="Young S."/>
            <person name="Walker B.J."/>
            <person name="Lander E."/>
            <person name="Lindblad-Toh K."/>
        </authorList>
    </citation>
    <scope>NUCLEOTIDE SEQUENCE [LARGE SCALE GENOMIC DNA]</scope>
    <source>
        <strain evidence="12">Wild caught</strain>
    </source>
</reference>
<keyword evidence="6" id="KW-0677">Repeat</keyword>
<evidence type="ECO:0000259" key="10">
    <source>
        <dbReference type="PROSITE" id="PS51644"/>
    </source>
</evidence>
<name>H3AA13_LATCH</name>
<comment type="subcellular location">
    <subcellularLocation>
        <location evidence="1">Cytoplasm</location>
    </subcellularLocation>
</comment>
<dbReference type="SMART" id="SM00333">
    <property type="entry name" value="TUDOR"/>
    <property type="match status" value="1"/>
</dbReference>
<evidence type="ECO:0000256" key="1">
    <source>
        <dbReference type="ARBA" id="ARBA00004496"/>
    </source>
</evidence>
<evidence type="ECO:0000313" key="11">
    <source>
        <dbReference type="Ensembl" id="ENSLACP00000006484.1"/>
    </source>
</evidence>
<dbReference type="CDD" id="cd09975">
    <property type="entry name" value="LOTUS_2_TDRD5"/>
    <property type="match status" value="1"/>
</dbReference>
<dbReference type="AlphaFoldDB" id="H3AA13"/>
<dbReference type="Ensembl" id="ENSLACT00000006537.1">
    <property type="protein sequence ID" value="ENSLACP00000006484.1"/>
    <property type="gene ID" value="ENSLACG00000005749.1"/>
</dbReference>
<feature type="domain" description="HTH OST-type" evidence="10">
    <location>
        <begin position="7"/>
        <end position="80"/>
    </location>
</feature>
<feature type="domain" description="Tudor" evidence="9">
    <location>
        <begin position="511"/>
        <end position="570"/>
    </location>
</feature>
<dbReference type="GO" id="GO:0007283">
    <property type="term" value="P:spermatogenesis"/>
    <property type="evidence" value="ECO:0007669"/>
    <property type="project" value="UniProtKB-KW"/>
</dbReference>
<reference evidence="11" key="3">
    <citation type="submission" date="2025-09" db="UniProtKB">
        <authorList>
            <consortium name="Ensembl"/>
        </authorList>
    </citation>
    <scope>IDENTIFICATION</scope>
</reference>
<gene>
    <name evidence="11" type="primary">TDRD5</name>
</gene>
<organism evidence="11 12">
    <name type="scientific">Latimeria chalumnae</name>
    <name type="common">Coelacanth</name>
    <dbReference type="NCBI Taxonomy" id="7897"/>
    <lineage>
        <taxon>Eukaryota</taxon>
        <taxon>Metazoa</taxon>
        <taxon>Chordata</taxon>
        <taxon>Craniata</taxon>
        <taxon>Vertebrata</taxon>
        <taxon>Euteleostomi</taxon>
        <taxon>Coelacanthiformes</taxon>
        <taxon>Coelacanthidae</taxon>
        <taxon>Latimeria</taxon>
    </lineage>
</organism>